<dbReference type="Proteomes" id="UP001066276">
    <property type="component" value="Chromosome 6"/>
</dbReference>
<protein>
    <submittedName>
        <fullName evidence="1">Uncharacterized protein</fullName>
    </submittedName>
</protein>
<dbReference type="EMBL" id="JANPWB010000010">
    <property type="protein sequence ID" value="KAJ1140685.1"/>
    <property type="molecule type" value="Genomic_DNA"/>
</dbReference>
<sequence length="54" mass="5965">LVVPTGSLEKTPLLLQDTLEHFFRFCWKRGIYLCLKGRSSGTGMILHSAVPGSC</sequence>
<gene>
    <name evidence="1" type="ORF">NDU88_007033</name>
</gene>
<name>A0AAV7QKT0_PLEWA</name>
<dbReference type="AlphaFoldDB" id="A0AAV7QKT0"/>
<organism evidence="1 2">
    <name type="scientific">Pleurodeles waltl</name>
    <name type="common">Iberian ribbed newt</name>
    <dbReference type="NCBI Taxonomy" id="8319"/>
    <lineage>
        <taxon>Eukaryota</taxon>
        <taxon>Metazoa</taxon>
        <taxon>Chordata</taxon>
        <taxon>Craniata</taxon>
        <taxon>Vertebrata</taxon>
        <taxon>Euteleostomi</taxon>
        <taxon>Amphibia</taxon>
        <taxon>Batrachia</taxon>
        <taxon>Caudata</taxon>
        <taxon>Salamandroidea</taxon>
        <taxon>Salamandridae</taxon>
        <taxon>Pleurodelinae</taxon>
        <taxon>Pleurodeles</taxon>
    </lineage>
</organism>
<keyword evidence="2" id="KW-1185">Reference proteome</keyword>
<evidence type="ECO:0000313" key="2">
    <source>
        <dbReference type="Proteomes" id="UP001066276"/>
    </source>
</evidence>
<feature type="non-terminal residue" evidence="1">
    <location>
        <position position="1"/>
    </location>
</feature>
<feature type="non-terminal residue" evidence="1">
    <location>
        <position position="54"/>
    </location>
</feature>
<comment type="caution">
    <text evidence="1">The sequence shown here is derived from an EMBL/GenBank/DDBJ whole genome shotgun (WGS) entry which is preliminary data.</text>
</comment>
<proteinExistence type="predicted"/>
<accession>A0AAV7QKT0</accession>
<evidence type="ECO:0000313" key="1">
    <source>
        <dbReference type="EMBL" id="KAJ1140685.1"/>
    </source>
</evidence>
<reference evidence="1" key="1">
    <citation type="journal article" date="2022" name="bioRxiv">
        <title>Sequencing and chromosome-scale assembly of the giantPleurodeles waltlgenome.</title>
        <authorList>
            <person name="Brown T."/>
            <person name="Elewa A."/>
            <person name="Iarovenko S."/>
            <person name="Subramanian E."/>
            <person name="Araus A.J."/>
            <person name="Petzold A."/>
            <person name="Susuki M."/>
            <person name="Suzuki K.-i.T."/>
            <person name="Hayashi T."/>
            <person name="Toyoda A."/>
            <person name="Oliveira C."/>
            <person name="Osipova E."/>
            <person name="Leigh N.D."/>
            <person name="Simon A."/>
            <person name="Yun M.H."/>
        </authorList>
    </citation>
    <scope>NUCLEOTIDE SEQUENCE</scope>
    <source>
        <strain evidence="1">20211129_DDA</strain>
        <tissue evidence="1">Liver</tissue>
    </source>
</reference>